<dbReference type="GO" id="GO:0000287">
    <property type="term" value="F:magnesium ion binding"/>
    <property type="evidence" value="ECO:0007669"/>
    <property type="project" value="UniProtKB-UniRule"/>
</dbReference>
<name>A0A6L8WCG6_9PROT</name>
<dbReference type="Proteomes" id="UP000476030">
    <property type="component" value="Unassembled WGS sequence"/>
</dbReference>
<evidence type="ECO:0000256" key="2">
    <source>
        <dbReference type="ARBA" id="ARBA00022842"/>
    </source>
</evidence>
<keyword evidence="6" id="KW-0732">Signal</keyword>
<evidence type="ECO:0000313" key="7">
    <source>
        <dbReference type="EMBL" id="MZR32389.1"/>
    </source>
</evidence>
<evidence type="ECO:0000256" key="1">
    <source>
        <dbReference type="ARBA" id="ARBA00022723"/>
    </source>
</evidence>
<protein>
    <recommendedName>
        <fullName evidence="5">Virginiamycin B lyase</fullName>
        <ecNumber evidence="5">4.2.99.-</ecNumber>
    </recommendedName>
    <alternativeName>
        <fullName evidence="5">Streptogramin B lyase</fullName>
    </alternativeName>
</protein>
<keyword evidence="3 5" id="KW-0456">Lyase</keyword>
<evidence type="ECO:0000313" key="8">
    <source>
        <dbReference type="Proteomes" id="UP000476030"/>
    </source>
</evidence>
<dbReference type="Gene3D" id="2.130.10.10">
    <property type="entry name" value="YVTN repeat-like/Quinoprotein amine dehydrogenase"/>
    <property type="match status" value="1"/>
</dbReference>
<dbReference type="Pfam" id="PF24684">
    <property type="entry name" value="Vgb_lyase"/>
    <property type="match status" value="1"/>
</dbReference>
<comment type="cofactor">
    <cofactor evidence="5">
        <name>Mg(2+)</name>
        <dbReference type="ChEBI" id="CHEBI:18420"/>
    </cofactor>
</comment>
<organism evidence="7 8">
    <name type="scientific">Sneathiella litorea</name>
    <dbReference type="NCBI Taxonomy" id="2606216"/>
    <lineage>
        <taxon>Bacteria</taxon>
        <taxon>Pseudomonadati</taxon>
        <taxon>Pseudomonadota</taxon>
        <taxon>Alphaproteobacteria</taxon>
        <taxon>Sneathiellales</taxon>
        <taxon>Sneathiellaceae</taxon>
        <taxon>Sneathiella</taxon>
    </lineage>
</organism>
<dbReference type="EC" id="4.2.99.-" evidence="5"/>
<comment type="subunit">
    <text evidence="5">Monomer.</text>
</comment>
<dbReference type="AlphaFoldDB" id="A0A6L8WCG6"/>
<comment type="caution">
    <text evidence="7">The sequence shown here is derived from an EMBL/GenBank/DDBJ whole genome shotgun (WGS) entry which is preliminary data.</text>
</comment>
<dbReference type="RefSeq" id="WP_161317413.1">
    <property type="nucleotide sequence ID" value="NZ_WTUW01000009.1"/>
</dbReference>
<sequence>MSRRDFTMAAASCAAVLSMPIGQAALAAPGFSLTYFDARPGSRSRDLAFDRDGMVWYCGQRDGTLTRLDPADGSLHPVSLGDNAAPHGVTLGPDGAMWVTEGGQNAIARLDLASGDVDLFPLPTEFARANLNTGTFDLDGIYWFTGQNGVYGRVDPATGKLDAWPSPGGPGPYGITVTPGGDIWYASLAGNHIARIDPATGQTTRVDPPTPRQGARRVWTDSRGRLWISEWNSGQVSVYDPAEESWQQWKLPGTGPRAYAVYVDERDKVWLTDFGANAIVMFDPESESFSSFPSDRAGANVRHLIGRAGEVWGGESGNDRIVRIRFGDAA</sequence>
<comment type="similarity">
    <text evidence="5">Belongs to the Vgb family.</text>
</comment>
<accession>A0A6L8WCG6</accession>
<dbReference type="InterPro" id="IPR011217">
    <property type="entry name" value="Vgb_bact"/>
</dbReference>
<dbReference type="GO" id="GO:0046677">
    <property type="term" value="P:response to antibiotic"/>
    <property type="evidence" value="ECO:0007669"/>
    <property type="project" value="UniProtKB-UniRule"/>
</dbReference>
<dbReference type="InterPro" id="IPR015943">
    <property type="entry name" value="WD40/YVTN_repeat-like_dom_sf"/>
</dbReference>
<dbReference type="GO" id="GO:0016835">
    <property type="term" value="F:carbon-oxygen lyase activity"/>
    <property type="evidence" value="ECO:0007669"/>
    <property type="project" value="UniProtKB-UniRule"/>
</dbReference>
<dbReference type="SUPFAM" id="SSF63829">
    <property type="entry name" value="Calcium-dependent phosphotriesterase"/>
    <property type="match status" value="1"/>
</dbReference>
<dbReference type="GO" id="GO:0030288">
    <property type="term" value="C:outer membrane-bounded periplasmic space"/>
    <property type="evidence" value="ECO:0007669"/>
    <property type="project" value="TreeGrafter"/>
</dbReference>
<feature type="signal peptide" evidence="6">
    <location>
        <begin position="1"/>
        <end position="27"/>
    </location>
</feature>
<keyword evidence="4 5" id="KW-0046">Antibiotic resistance</keyword>
<evidence type="ECO:0000256" key="5">
    <source>
        <dbReference type="PIRNR" id="PIRNR026412"/>
    </source>
</evidence>
<proteinExistence type="inferred from homology"/>
<feature type="chain" id="PRO_5027076709" description="Virginiamycin B lyase" evidence="6">
    <location>
        <begin position="28"/>
        <end position="330"/>
    </location>
</feature>
<keyword evidence="1 5" id="KW-0479">Metal-binding</keyword>
<comment type="function">
    <text evidence="5">Inactivates the type B streptogramin antibiotics by linearizing the lactone ring at the ester linkage, generating a free phenylglycine carboxylate and converting the threonyl moiety into 2-amino-butenoic acid.</text>
</comment>
<dbReference type="PANTHER" id="PTHR40274:SF3">
    <property type="entry name" value="VIRGINIAMYCIN B LYASE"/>
    <property type="match status" value="1"/>
</dbReference>
<gene>
    <name evidence="7" type="ORF">GQE98_17245</name>
</gene>
<dbReference type="PIRSF" id="PIRSF026412">
    <property type="entry name" value="Streptogrm_lyase"/>
    <property type="match status" value="1"/>
</dbReference>
<evidence type="ECO:0000256" key="3">
    <source>
        <dbReference type="ARBA" id="ARBA00023239"/>
    </source>
</evidence>
<dbReference type="PANTHER" id="PTHR40274">
    <property type="entry name" value="VIRGINIAMYCIN B LYASE"/>
    <property type="match status" value="1"/>
</dbReference>
<dbReference type="InterPro" id="IPR051344">
    <property type="entry name" value="Vgb"/>
</dbReference>
<dbReference type="EMBL" id="WTUW01000009">
    <property type="protein sequence ID" value="MZR32389.1"/>
    <property type="molecule type" value="Genomic_DNA"/>
</dbReference>
<evidence type="ECO:0000256" key="6">
    <source>
        <dbReference type="SAM" id="SignalP"/>
    </source>
</evidence>
<keyword evidence="2 5" id="KW-0460">Magnesium</keyword>
<dbReference type="GO" id="GO:0017001">
    <property type="term" value="P:antibiotic catabolic process"/>
    <property type="evidence" value="ECO:0007669"/>
    <property type="project" value="UniProtKB-UniRule"/>
</dbReference>
<evidence type="ECO:0000256" key="4">
    <source>
        <dbReference type="ARBA" id="ARBA00023251"/>
    </source>
</evidence>
<reference evidence="7 8" key="1">
    <citation type="submission" date="2019-12" db="EMBL/GenBank/DDBJ databases">
        <title>Snethiella sp. nov. sp. isolated from sea sand.</title>
        <authorList>
            <person name="Kim J."/>
            <person name="Jeong S.E."/>
            <person name="Jung H.S."/>
            <person name="Jeon C.O."/>
        </authorList>
    </citation>
    <scope>NUCLEOTIDE SEQUENCE [LARGE SCALE GENOMIC DNA]</scope>
    <source>
        <strain evidence="7 8">DP05</strain>
    </source>
</reference>
<keyword evidence="8" id="KW-1185">Reference proteome</keyword>